<evidence type="ECO:0000256" key="2">
    <source>
        <dbReference type="PROSITE-ProRule" id="PRU00708"/>
    </source>
</evidence>
<evidence type="ECO:0000313" key="4">
    <source>
        <dbReference type="Proteomes" id="UP001604277"/>
    </source>
</evidence>
<dbReference type="PANTHER" id="PTHR47932">
    <property type="entry name" value="ATPASE EXPRESSION PROTEIN 3"/>
    <property type="match status" value="1"/>
</dbReference>
<proteinExistence type="predicted"/>
<dbReference type="Gene3D" id="1.25.40.10">
    <property type="entry name" value="Tetratricopeptide repeat domain"/>
    <property type="match status" value="2"/>
</dbReference>
<dbReference type="Pfam" id="PF01535">
    <property type="entry name" value="PPR"/>
    <property type="match status" value="1"/>
</dbReference>
<dbReference type="PANTHER" id="PTHR47932:SF44">
    <property type="entry name" value="MIOREX COMPLEX COMPONENT 1"/>
    <property type="match status" value="1"/>
</dbReference>
<accession>A0ABD1U8G1</accession>
<name>A0ABD1U8G1_9LAMI</name>
<reference evidence="4" key="1">
    <citation type="submission" date="2024-07" db="EMBL/GenBank/DDBJ databases">
        <title>Two chromosome-level genome assemblies of Korean endemic species Abeliophyllum distichum and Forsythia ovata (Oleaceae).</title>
        <authorList>
            <person name="Jang H."/>
        </authorList>
    </citation>
    <scope>NUCLEOTIDE SEQUENCE [LARGE SCALE GENOMIC DNA]</scope>
</reference>
<evidence type="ECO:0000256" key="1">
    <source>
        <dbReference type="ARBA" id="ARBA00022737"/>
    </source>
</evidence>
<dbReference type="Pfam" id="PF12854">
    <property type="entry name" value="PPR_1"/>
    <property type="match status" value="1"/>
</dbReference>
<dbReference type="InterPro" id="IPR002885">
    <property type="entry name" value="PPR_rpt"/>
</dbReference>
<dbReference type="Proteomes" id="UP001604277">
    <property type="component" value="Unassembled WGS sequence"/>
</dbReference>
<feature type="repeat" description="PPR" evidence="2">
    <location>
        <begin position="137"/>
        <end position="171"/>
    </location>
</feature>
<organism evidence="3 4">
    <name type="scientific">Forsythia ovata</name>
    <dbReference type="NCBI Taxonomy" id="205694"/>
    <lineage>
        <taxon>Eukaryota</taxon>
        <taxon>Viridiplantae</taxon>
        <taxon>Streptophyta</taxon>
        <taxon>Embryophyta</taxon>
        <taxon>Tracheophyta</taxon>
        <taxon>Spermatophyta</taxon>
        <taxon>Magnoliopsida</taxon>
        <taxon>eudicotyledons</taxon>
        <taxon>Gunneridae</taxon>
        <taxon>Pentapetalae</taxon>
        <taxon>asterids</taxon>
        <taxon>lamiids</taxon>
        <taxon>Lamiales</taxon>
        <taxon>Oleaceae</taxon>
        <taxon>Forsythieae</taxon>
        <taxon>Forsythia</taxon>
    </lineage>
</organism>
<dbReference type="AlphaFoldDB" id="A0ABD1U8G1"/>
<feature type="repeat" description="PPR" evidence="2">
    <location>
        <begin position="237"/>
        <end position="271"/>
    </location>
</feature>
<dbReference type="NCBIfam" id="TIGR00756">
    <property type="entry name" value="PPR"/>
    <property type="match status" value="3"/>
</dbReference>
<feature type="repeat" description="PPR" evidence="2">
    <location>
        <begin position="202"/>
        <end position="236"/>
    </location>
</feature>
<dbReference type="PROSITE" id="PS51375">
    <property type="entry name" value="PPR"/>
    <property type="match status" value="3"/>
</dbReference>
<dbReference type="Pfam" id="PF13041">
    <property type="entry name" value="PPR_2"/>
    <property type="match status" value="2"/>
</dbReference>
<keyword evidence="4" id="KW-1185">Reference proteome</keyword>
<comment type="caution">
    <text evidence="3">The sequence shown here is derived from an EMBL/GenBank/DDBJ whole genome shotgun (WGS) entry which is preliminary data.</text>
</comment>
<protein>
    <submittedName>
        <fullName evidence="3">Pentatricopeptide repeat-containing protein</fullName>
    </submittedName>
</protein>
<dbReference type="InterPro" id="IPR011990">
    <property type="entry name" value="TPR-like_helical_dom_sf"/>
</dbReference>
<sequence>MEWALDNLGVELTTHLVVEVLHMLRFEEKLEFRFFTWAGHQEHYSHEPQAYNGMIDILSSSKYKVKPFRIMCDLLDYMKRNKEISVPIEFAKKKKIRVKTQPEINTFKLLLDAMCKCSLIEDAEAMFKRVMYKVKPNADTYNILLFGWCRVKNPARSMIVLEDLMKIGHIPDNFTYNTAIDTFCKSNMVTEAAEILDGCLPDLSTYKDLIEGMCLVGKMEAGYRVLDEMDKSGYLPVVVTYNCFLKVLCDNKDSNEALRLYKEMIEVNCVPSVQTYNMLIIMFFKIGDPVRAFKTWHFLL</sequence>
<evidence type="ECO:0000313" key="3">
    <source>
        <dbReference type="EMBL" id="KAL2520923.1"/>
    </source>
</evidence>
<keyword evidence="1" id="KW-0677">Repeat</keyword>
<gene>
    <name evidence="3" type="ORF">Fot_24846</name>
</gene>
<dbReference type="EMBL" id="JBFOLJ010000007">
    <property type="protein sequence ID" value="KAL2520923.1"/>
    <property type="molecule type" value="Genomic_DNA"/>
</dbReference>